<feature type="transmembrane region" description="Helical" evidence="2">
    <location>
        <begin position="133"/>
        <end position="154"/>
    </location>
</feature>
<reference evidence="3" key="1">
    <citation type="journal article" date="2022" name="Nat. Microbiol.">
        <title>Unique mobile elements and scalable gene flow at the prokaryote-eukaryote boundary revealed by circularized Asgard archaea genomes.</title>
        <authorList>
            <person name="Wu F."/>
            <person name="Speth D.R."/>
            <person name="Philosof A."/>
            <person name="Cremiere A."/>
            <person name="Narayanan A."/>
            <person name="Barco R.A."/>
            <person name="Connon S.A."/>
            <person name="Amend J.P."/>
            <person name="Antoshechkin I.A."/>
            <person name="Orphan V.J."/>
        </authorList>
    </citation>
    <scope>NUCLEOTIDE SEQUENCE</scope>
    <source>
        <strain evidence="3">PR6</strain>
    </source>
</reference>
<evidence type="ECO:0000313" key="3">
    <source>
        <dbReference type="EMBL" id="UJG44507.1"/>
    </source>
</evidence>
<dbReference type="InterPro" id="IPR032694">
    <property type="entry name" value="CopC/D"/>
</dbReference>
<proteinExistence type="predicted"/>
<protein>
    <recommendedName>
        <fullName evidence="4">Copper resistance protein D domain-containing protein</fullName>
    </recommendedName>
</protein>
<dbReference type="Proteomes" id="UP001200513">
    <property type="component" value="Chromosome"/>
</dbReference>
<gene>
    <name evidence="3" type="ORF">K9W46_04840</name>
</gene>
<dbReference type="PANTHER" id="PTHR34820:SF4">
    <property type="entry name" value="INNER MEMBRANE PROTEIN YEBZ"/>
    <property type="match status" value="1"/>
</dbReference>
<dbReference type="GO" id="GO:0005886">
    <property type="term" value="C:plasma membrane"/>
    <property type="evidence" value="ECO:0007669"/>
    <property type="project" value="TreeGrafter"/>
</dbReference>
<organism evidence="3">
    <name type="scientific">Candidatus Heimdallarchaeum endolithica</name>
    <dbReference type="NCBI Taxonomy" id="2876572"/>
    <lineage>
        <taxon>Archaea</taxon>
        <taxon>Promethearchaeati</taxon>
        <taxon>Candidatus Heimdallarchaeota</taxon>
        <taxon>Candidatus Heimdallarchaeia (ex Rinke et al. 2021) (nom. nud.)</taxon>
        <taxon>Candidatus Heimdallarchaeales</taxon>
        <taxon>Candidatus Heimdallarchaeaceae</taxon>
        <taxon>Candidatus Heimdallarchaeum</taxon>
    </lineage>
</organism>
<keyword evidence="2" id="KW-0472">Membrane</keyword>
<keyword evidence="2" id="KW-0812">Transmembrane</keyword>
<dbReference type="EMBL" id="CP084167">
    <property type="protein sequence ID" value="UJG44507.1"/>
    <property type="molecule type" value="Genomic_DNA"/>
</dbReference>
<feature type="transmembrane region" description="Helical" evidence="2">
    <location>
        <begin position="57"/>
        <end position="75"/>
    </location>
</feature>
<sequence length="159" mass="17533">MANWVVIGIVSALHDLFTAMWIGGMLALLLAVLPAVRITIEKEQERKKLLENIKKKLSITTYVSIIGLAITGLLLGKASSNFEGLMSFSTNYGTMLSIKHIIVIFMVIIALFRSIFIKKIAFKNKKVAEKLNFILLVVNIVFGITILILSGLIARMPGS</sequence>
<dbReference type="AlphaFoldDB" id="A0A9Y1BT55"/>
<evidence type="ECO:0000256" key="1">
    <source>
        <dbReference type="ARBA" id="ARBA00004196"/>
    </source>
</evidence>
<name>A0A9Y1BT55_9ARCH</name>
<feature type="transmembrane region" description="Helical" evidence="2">
    <location>
        <begin position="95"/>
        <end position="112"/>
    </location>
</feature>
<dbReference type="PANTHER" id="PTHR34820">
    <property type="entry name" value="INNER MEMBRANE PROTEIN YEBZ"/>
    <property type="match status" value="1"/>
</dbReference>
<dbReference type="GO" id="GO:0006825">
    <property type="term" value="P:copper ion transport"/>
    <property type="evidence" value="ECO:0007669"/>
    <property type="project" value="InterPro"/>
</dbReference>
<accession>A0A9Y1BT55</accession>
<comment type="subcellular location">
    <subcellularLocation>
        <location evidence="1">Cell envelope</location>
    </subcellularLocation>
</comment>
<feature type="transmembrane region" description="Helical" evidence="2">
    <location>
        <begin position="16"/>
        <end position="36"/>
    </location>
</feature>
<evidence type="ECO:0000256" key="2">
    <source>
        <dbReference type="SAM" id="Phobius"/>
    </source>
</evidence>
<evidence type="ECO:0008006" key="4">
    <source>
        <dbReference type="Google" id="ProtNLM"/>
    </source>
</evidence>
<keyword evidence="2" id="KW-1133">Transmembrane helix</keyword>